<dbReference type="PATRIC" id="fig|155920.8.peg.785"/>
<name>A0A060H2Q4_XYLFS</name>
<evidence type="ECO:0000313" key="2">
    <source>
        <dbReference type="Proteomes" id="UP000027215"/>
    </source>
</evidence>
<proteinExistence type="predicted"/>
<evidence type="ECO:0000313" key="1">
    <source>
        <dbReference type="EMBL" id="AIC11039.1"/>
    </source>
</evidence>
<dbReference type="EMBL" id="CP006696">
    <property type="protein sequence ID" value="AIC11039.1"/>
    <property type="molecule type" value="Genomic_DNA"/>
</dbReference>
<dbReference type="HOGENOM" id="CLU_2290615_0_0_6"/>
<dbReference type="Proteomes" id="UP000027215">
    <property type="component" value="Chromosome"/>
</dbReference>
<gene>
    <name evidence="1" type="ORF">D934_03260</name>
</gene>
<dbReference type="KEGG" id="xfs:D934_03260"/>
<accession>A0A060H2Q4</accession>
<sequence length="101" mass="11795">MVTLAKRIVALSKEDYSISEIANLLLYTESNIEGVLALTYVKRKPRGSILLQYFHGNVEMLAHWCIEYFSQPFVFLMRLYLHVMTSVGHWMTSEQRLRSPL</sequence>
<reference evidence="1 2" key="1">
    <citation type="submission" date="2013-08" db="EMBL/GenBank/DDBJ databases">
        <authorList>
            <person name="Stouthamer R."/>
            <person name="Nunney L."/>
        </authorList>
    </citation>
    <scope>NUCLEOTIDE SEQUENCE [LARGE SCALE GENOMIC DNA]</scope>
    <source>
        <strain evidence="2">ann-1</strain>
    </source>
</reference>
<dbReference type="AlphaFoldDB" id="A0A060H2Q4"/>
<organism evidence="1 2">
    <name type="scientific">Xylella fastidiosa subsp. sandyi Ann-1</name>
    <dbReference type="NCBI Taxonomy" id="155920"/>
    <lineage>
        <taxon>Bacteria</taxon>
        <taxon>Pseudomonadati</taxon>
        <taxon>Pseudomonadota</taxon>
        <taxon>Gammaproteobacteria</taxon>
        <taxon>Lysobacterales</taxon>
        <taxon>Lysobacteraceae</taxon>
        <taxon>Xylella</taxon>
    </lineage>
</organism>
<protein>
    <submittedName>
        <fullName evidence="1">Uncharacterized protein</fullName>
    </submittedName>
</protein>